<evidence type="ECO:0000256" key="1">
    <source>
        <dbReference type="PIRNR" id="PIRNR005348"/>
    </source>
</evidence>
<feature type="transmembrane region" description="Helical" evidence="2">
    <location>
        <begin position="177"/>
        <end position="199"/>
    </location>
</feature>
<keyword evidence="4" id="KW-1185">Reference proteome</keyword>
<comment type="similarity">
    <text evidence="1">Belongs to the 2-hydroxycarboxylate transporter (2-HCT) (TC 2.A.24) family.</text>
</comment>
<dbReference type="PANTHER" id="PTHR40033:SF1">
    <property type="entry name" value="CITRATE-SODIUM SYMPORTER"/>
    <property type="match status" value="1"/>
</dbReference>
<evidence type="ECO:0000313" key="3">
    <source>
        <dbReference type="EMBL" id="SMP62818.1"/>
    </source>
</evidence>
<feature type="transmembrane region" description="Helical" evidence="2">
    <location>
        <begin position="22"/>
        <end position="44"/>
    </location>
</feature>
<feature type="transmembrane region" description="Helical" evidence="2">
    <location>
        <begin position="80"/>
        <end position="100"/>
    </location>
</feature>
<dbReference type="PANTHER" id="PTHR40033">
    <property type="entry name" value="NA(+)-MALATE SYMPORTER"/>
    <property type="match status" value="1"/>
</dbReference>
<dbReference type="Pfam" id="PF03390">
    <property type="entry name" value="2HCT"/>
    <property type="match status" value="1"/>
</dbReference>
<evidence type="ECO:0000256" key="2">
    <source>
        <dbReference type="SAM" id="Phobius"/>
    </source>
</evidence>
<feature type="transmembrane region" description="Helical" evidence="2">
    <location>
        <begin position="211"/>
        <end position="232"/>
    </location>
</feature>
<feature type="transmembrane region" description="Helical" evidence="2">
    <location>
        <begin position="146"/>
        <end position="170"/>
    </location>
</feature>
<dbReference type="Proteomes" id="UP001158066">
    <property type="component" value="Unassembled WGS sequence"/>
</dbReference>
<feature type="transmembrane region" description="Helical" evidence="2">
    <location>
        <begin position="328"/>
        <end position="347"/>
    </location>
</feature>
<dbReference type="GO" id="GO:0008514">
    <property type="term" value="F:organic anion transmembrane transporter activity"/>
    <property type="evidence" value="ECO:0007669"/>
    <property type="project" value="InterPro"/>
</dbReference>
<evidence type="ECO:0000313" key="4">
    <source>
        <dbReference type="Proteomes" id="UP001158066"/>
    </source>
</evidence>
<dbReference type="EMBL" id="FXUF01000010">
    <property type="protein sequence ID" value="SMP62818.1"/>
    <property type="molecule type" value="Genomic_DNA"/>
</dbReference>
<name>A0AA45WXL5_9CLOT</name>
<feature type="transmembrane region" description="Helical" evidence="2">
    <location>
        <begin position="297"/>
        <end position="316"/>
    </location>
</feature>
<dbReference type="InterPro" id="IPR004679">
    <property type="entry name" value="2-OHcarboxylate_transport"/>
</dbReference>
<keyword evidence="2" id="KW-1133">Transmembrane helix</keyword>
<proteinExistence type="inferred from homology"/>
<sequence>MNEQVVVNENTAREMMQSEKKAYTIIGFPVPLFAVLAAVTLAAIMTGKLPGGMIGAFASMIILGAIFFEIGTHTPIINTYLGGGAIVCIFGSAALVHYNILPEATVEIMSTFMRGGGFLDFYIAALITGSILGMNRKLLIKASVRYLPAILGGVIAAMGAAAVVGAAIGFGAKEAMLFIALPIMGGGMGAGAVPLSQIFAQPLNLEPEGVLSIMVPALAMGNAVSIVAAGLLNKLGKNKPGLSGEGELMIAKNDVAEKEIVPEKELPLDIKLMGMGMLMATVFFTWGNFLGQFVPAIHPYALMIITVAVFKAFGWLPHKFESAANQWFRFIMGYTTGALLVGIGIAFTNLGQIIEAFTIQYIILVVVVVIAAILGSGFVGRLMGFYPIESSITAGLCMANMGGTGDVAVLSAADRMVLMPFAQISSRIGGAFMLILASFLINLFLR</sequence>
<keyword evidence="1 2" id="KW-0472">Membrane</keyword>
<reference evidence="3" key="1">
    <citation type="submission" date="2017-05" db="EMBL/GenBank/DDBJ databases">
        <authorList>
            <person name="Varghese N."/>
            <person name="Submissions S."/>
        </authorList>
    </citation>
    <scope>NUCLEOTIDE SEQUENCE</scope>
    <source>
        <strain evidence="3">Su22</strain>
    </source>
</reference>
<dbReference type="PIRSF" id="PIRSF005348">
    <property type="entry name" value="YxkH"/>
    <property type="match status" value="1"/>
</dbReference>
<keyword evidence="1" id="KW-0813">Transport</keyword>
<protein>
    <submittedName>
        <fullName evidence="3">Citrate carrier protein, CCS family</fullName>
    </submittedName>
</protein>
<dbReference type="AlphaFoldDB" id="A0AA45WXL5"/>
<accession>A0AA45WXL5</accession>
<feature type="transmembrane region" description="Helical" evidence="2">
    <location>
        <begin position="51"/>
        <end position="68"/>
    </location>
</feature>
<gene>
    <name evidence="3" type="ORF">SAMN06296020_110102</name>
</gene>
<feature type="transmembrane region" description="Helical" evidence="2">
    <location>
        <begin position="112"/>
        <end position="134"/>
    </location>
</feature>
<keyword evidence="2" id="KW-0812">Transmembrane</keyword>
<feature type="transmembrane region" description="Helical" evidence="2">
    <location>
        <begin position="272"/>
        <end position="291"/>
    </location>
</feature>
<dbReference type="GO" id="GO:0015293">
    <property type="term" value="F:symporter activity"/>
    <property type="evidence" value="ECO:0007669"/>
    <property type="project" value="UniProtKB-UniRule"/>
</dbReference>
<feature type="transmembrane region" description="Helical" evidence="2">
    <location>
        <begin position="424"/>
        <end position="445"/>
    </location>
</feature>
<comment type="caution">
    <text evidence="3">The sequence shown here is derived from an EMBL/GenBank/DDBJ whole genome shotgun (WGS) entry which is preliminary data.</text>
</comment>
<dbReference type="GO" id="GO:0005886">
    <property type="term" value="C:plasma membrane"/>
    <property type="evidence" value="ECO:0007669"/>
    <property type="project" value="UniProtKB-UniRule"/>
</dbReference>
<feature type="transmembrane region" description="Helical" evidence="2">
    <location>
        <begin position="359"/>
        <end position="380"/>
    </location>
</feature>
<keyword evidence="1" id="KW-0769">Symport</keyword>
<dbReference type="RefSeq" id="WP_283409888.1">
    <property type="nucleotide sequence ID" value="NZ_FXUF01000010.1"/>
</dbReference>
<organism evidence="3 4">
    <name type="scientific">Anoxynatronum buryatiense</name>
    <dbReference type="NCBI Taxonomy" id="489973"/>
    <lineage>
        <taxon>Bacteria</taxon>
        <taxon>Bacillati</taxon>
        <taxon>Bacillota</taxon>
        <taxon>Clostridia</taxon>
        <taxon>Eubacteriales</taxon>
        <taxon>Clostridiaceae</taxon>
        <taxon>Anoxynatronum</taxon>
    </lineage>
</organism>